<evidence type="ECO:0000313" key="3">
    <source>
        <dbReference type="EMBL" id="TVY51452.1"/>
    </source>
</evidence>
<evidence type="ECO:0000313" key="4">
    <source>
        <dbReference type="Proteomes" id="UP000481288"/>
    </source>
</evidence>
<keyword evidence="4" id="KW-1185">Reference proteome</keyword>
<feature type="chain" id="PRO_5028836692" evidence="1">
    <location>
        <begin position="27"/>
        <end position="232"/>
    </location>
</feature>
<gene>
    <name evidence="3" type="primary">RBE1</name>
    <name evidence="3" type="ORF">LCER1_G005610</name>
</gene>
<dbReference type="AlphaFoldDB" id="A0A7D8YMB5"/>
<organism evidence="3 4">
    <name type="scientific">Lachnellula cervina</name>
    <dbReference type="NCBI Taxonomy" id="1316786"/>
    <lineage>
        <taxon>Eukaryota</taxon>
        <taxon>Fungi</taxon>
        <taxon>Dikarya</taxon>
        <taxon>Ascomycota</taxon>
        <taxon>Pezizomycotina</taxon>
        <taxon>Leotiomycetes</taxon>
        <taxon>Helotiales</taxon>
        <taxon>Lachnaceae</taxon>
        <taxon>Lachnellula</taxon>
    </lineage>
</organism>
<dbReference type="GO" id="GO:0005576">
    <property type="term" value="C:extracellular region"/>
    <property type="evidence" value="ECO:0007669"/>
    <property type="project" value="InterPro"/>
</dbReference>
<dbReference type="InterPro" id="IPR014044">
    <property type="entry name" value="CAP_dom"/>
</dbReference>
<dbReference type="Pfam" id="PF00188">
    <property type="entry name" value="CAP"/>
    <property type="match status" value="1"/>
</dbReference>
<dbReference type="PANTHER" id="PTHR10334">
    <property type="entry name" value="CYSTEINE-RICH SECRETORY PROTEIN-RELATED"/>
    <property type="match status" value="1"/>
</dbReference>
<evidence type="ECO:0000256" key="1">
    <source>
        <dbReference type="SAM" id="SignalP"/>
    </source>
</evidence>
<name>A0A7D8YMB5_9HELO</name>
<feature type="domain" description="SCP" evidence="2">
    <location>
        <begin position="50"/>
        <end position="177"/>
    </location>
</feature>
<dbReference type="Gene3D" id="3.40.33.10">
    <property type="entry name" value="CAP"/>
    <property type="match status" value="1"/>
</dbReference>
<accession>A0A7D8YMB5</accession>
<protein>
    <submittedName>
        <fullName evidence="3">Repressed by EFG1 protein 1</fullName>
    </submittedName>
</protein>
<sequence length="232" mass="24398">MFSSISIPTPSLALLLLATTAQLVTAVSTITLTQSAAPTATSTSFTSDDTFEKDMLDAQNFYRGEHNASALSWNKSSASVAGKWSSACNFVHSGGPTGENLAAGYANASASVDAWGLEREKYSWKSPGFSEATGHFTQLVWRNTTSVGCGRTSCAGKNGTPGWYVVCEYYPPGNVEGSANQFFKDNVKVQSKGKKTDTVESGVSSEGVGGGERRWGVRILGAVVVVGAVAIW</sequence>
<dbReference type="OrthoDB" id="337038at2759"/>
<keyword evidence="1" id="KW-0732">Signal</keyword>
<dbReference type="InterPro" id="IPR001283">
    <property type="entry name" value="CRISP-related"/>
</dbReference>
<reference evidence="3 4" key="1">
    <citation type="submission" date="2018-05" db="EMBL/GenBank/DDBJ databases">
        <title>Whole genome sequencing for identification of molecular markers to develop diagnostic detection tools for the regulated plant pathogen Lachnellula willkommii.</title>
        <authorList>
            <person name="Giroux E."/>
            <person name="Bilodeau G."/>
        </authorList>
    </citation>
    <scope>NUCLEOTIDE SEQUENCE [LARGE SCALE GENOMIC DNA]</scope>
    <source>
        <strain evidence="3 4">CBS 625.97</strain>
    </source>
</reference>
<dbReference type="InterPro" id="IPR035940">
    <property type="entry name" value="CAP_sf"/>
</dbReference>
<dbReference type="SMART" id="SM00198">
    <property type="entry name" value="SCP"/>
    <property type="match status" value="1"/>
</dbReference>
<feature type="signal peptide" evidence="1">
    <location>
        <begin position="1"/>
        <end position="26"/>
    </location>
</feature>
<dbReference type="EMBL" id="QGMG01000815">
    <property type="protein sequence ID" value="TVY51452.1"/>
    <property type="molecule type" value="Genomic_DNA"/>
</dbReference>
<dbReference type="PRINTS" id="PR00837">
    <property type="entry name" value="V5TPXLIKE"/>
</dbReference>
<evidence type="ECO:0000259" key="2">
    <source>
        <dbReference type="SMART" id="SM00198"/>
    </source>
</evidence>
<dbReference type="Proteomes" id="UP000481288">
    <property type="component" value="Unassembled WGS sequence"/>
</dbReference>
<dbReference type="InterPro" id="IPR018244">
    <property type="entry name" value="Allrgn_V5/Tpx1_CS"/>
</dbReference>
<proteinExistence type="predicted"/>
<dbReference type="PROSITE" id="PS01009">
    <property type="entry name" value="CRISP_1"/>
    <property type="match status" value="1"/>
</dbReference>
<dbReference type="SUPFAM" id="SSF55797">
    <property type="entry name" value="PR-1-like"/>
    <property type="match status" value="1"/>
</dbReference>
<comment type="caution">
    <text evidence="3">The sequence shown here is derived from an EMBL/GenBank/DDBJ whole genome shotgun (WGS) entry which is preliminary data.</text>
</comment>